<protein>
    <submittedName>
        <fullName evidence="1">CalY family protein</fullName>
    </submittedName>
</protein>
<accession>A0A921G078</accession>
<dbReference type="InterPro" id="IPR022121">
    <property type="entry name" value="Peptidase_M73_camelysin"/>
</dbReference>
<organism evidence="1 2">
    <name type="scientific">Sporosarcina psychrophila</name>
    <name type="common">Bacillus psychrophilus</name>
    <dbReference type="NCBI Taxonomy" id="1476"/>
    <lineage>
        <taxon>Bacteria</taxon>
        <taxon>Bacillati</taxon>
        <taxon>Bacillota</taxon>
        <taxon>Bacilli</taxon>
        <taxon>Bacillales</taxon>
        <taxon>Caryophanaceae</taxon>
        <taxon>Sporosarcina</taxon>
    </lineage>
</organism>
<dbReference type="NCBIfam" id="TIGR04088">
    <property type="entry name" value="cognate_SipW"/>
    <property type="match status" value="1"/>
</dbReference>
<comment type="caution">
    <text evidence="1">The sequence shown here is derived from an EMBL/GenBank/DDBJ whole genome shotgun (WGS) entry which is preliminary data.</text>
</comment>
<sequence length="198" mass="21609">MSIKKKLAMGIATGALAVSMIGGGTYAYFNDVETSVNTFAAGTLDLAVNPETIISVDNLKPGDWMNRTFKLENNGSLDISKVLLTTDYTESVAGFGDHIVVEFLRNDDKSGITGPSNLIVSKKLSELKNMSADAVKNESPKWFGWQDGEKSGLKAGSKDNMYVKFRFNDNGQDQNAYQDANLELKWTFDAQQTAGESK</sequence>
<dbReference type="Proteomes" id="UP000698173">
    <property type="component" value="Unassembled WGS sequence"/>
</dbReference>
<evidence type="ECO:0000313" key="1">
    <source>
        <dbReference type="EMBL" id="HJF33033.1"/>
    </source>
</evidence>
<dbReference type="Pfam" id="PF12389">
    <property type="entry name" value="Peptidase_M73"/>
    <property type="match status" value="1"/>
</dbReference>
<reference evidence="1" key="2">
    <citation type="submission" date="2021-09" db="EMBL/GenBank/DDBJ databases">
        <authorList>
            <person name="Gilroy R."/>
        </authorList>
    </citation>
    <scope>NUCLEOTIDE SEQUENCE</scope>
    <source>
        <strain evidence="1">CHK171-7178</strain>
    </source>
</reference>
<dbReference type="AlphaFoldDB" id="A0A921G078"/>
<dbReference type="EMBL" id="DYWT01000237">
    <property type="protein sequence ID" value="HJF33033.1"/>
    <property type="molecule type" value="Genomic_DNA"/>
</dbReference>
<evidence type="ECO:0000313" key="2">
    <source>
        <dbReference type="Proteomes" id="UP000698173"/>
    </source>
</evidence>
<proteinExistence type="predicted"/>
<gene>
    <name evidence="1" type="ORF">K8V56_14825</name>
</gene>
<dbReference type="InterPro" id="IPR023833">
    <property type="entry name" value="Signal_pept_SipW-depend-type"/>
</dbReference>
<name>A0A921G078_SPOPS</name>
<reference evidence="1" key="1">
    <citation type="journal article" date="2021" name="PeerJ">
        <title>Extensive microbial diversity within the chicken gut microbiome revealed by metagenomics and culture.</title>
        <authorList>
            <person name="Gilroy R."/>
            <person name="Ravi A."/>
            <person name="Getino M."/>
            <person name="Pursley I."/>
            <person name="Horton D.L."/>
            <person name="Alikhan N.F."/>
            <person name="Baker D."/>
            <person name="Gharbi K."/>
            <person name="Hall N."/>
            <person name="Watson M."/>
            <person name="Adriaenssens E.M."/>
            <person name="Foster-Nyarko E."/>
            <person name="Jarju S."/>
            <person name="Secka A."/>
            <person name="Antonio M."/>
            <person name="Oren A."/>
            <person name="Chaudhuri R.R."/>
            <person name="La Ragione R."/>
            <person name="Hildebrand F."/>
            <person name="Pallen M.J."/>
        </authorList>
    </citation>
    <scope>NUCLEOTIDE SEQUENCE</scope>
    <source>
        <strain evidence="1">CHK171-7178</strain>
    </source>
</reference>